<dbReference type="PANTHER" id="PTHR48090:SF7">
    <property type="entry name" value="RFBJ PROTEIN"/>
    <property type="match status" value="1"/>
</dbReference>
<dbReference type="Gene3D" id="3.90.550.10">
    <property type="entry name" value="Spore Coat Polysaccharide Biosynthesis Protein SpsA, Chain A"/>
    <property type="match status" value="1"/>
</dbReference>
<dbReference type="InterPro" id="IPR001173">
    <property type="entry name" value="Glyco_trans_2-like"/>
</dbReference>
<dbReference type="InterPro" id="IPR029044">
    <property type="entry name" value="Nucleotide-diphossugar_trans"/>
</dbReference>
<dbReference type="Pfam" id="PF00535">
    <property type="entry name" value="Glycos_transf_2"/>
    <property type="match status" value="1"/>
</dbReference>
<dbReference type="CAZy" id="GT2">
    <property type="family name" value="Glycosyltransferase Family 2"/>
</dbReference>
<dbReference type="HOGENOM" id="CLU_033536_7_4_7"/>
<reference evidence="2 3" key="1">
    <citation type="journal article" date="2010" name="Stand. Genomic Sci.">
        <title>Complete genome sequence of Haliangium ochraceum type strain (SMP-2).</title>
        <authorList>
            <consortium name="US DOE Joint Genome Institute (JGI-PGF)"/>
            <person name="Ivanova N."/>
            <person name="Daum C."/>
            <person name="Lang E."/>
            <person name="Abt B."/>
            <person name="Kopitz M."/>
            <person name="Saunders E."/>
            <person name="Lapidus A."/>
            <person name="Lucas S."/>
            <person name="Glavina Del Rio T."/>
            <person name="Nolan M."/>
            <person name="Tice H."/>
            <person name="Copeland A."/>
            <person name="Cheng J.F."/>
            <person name="Chen F."/>
            <person name="Bruce D."/>
            <person name="Goodwin L."/>
            <person name="Pitluck S."/>
            <person name="Mavromatis K."/>
            <person name="Pati A."/>
            <person name="Mikhailova N."/>
            <person name="Chen A."/>
            <person name="Palaniappan K."/>
            <person name="Land M."/>
            <person name="Hauser L."/>
            <person name="Chang Y.J."/>
            <person name="Jeffries C.D."/>
            <person name="Detter J.C."/>
            <person name="Brettin T."/>
            <person name="Rohde M."/>
            <person name="Goker M."/>
            <person name="Bristow J."/>
            <person name="Markowitz V."/>
            <person name="Eisen J.A."/>
            <person name="Hugenholtz P."/>
            <person name="Kyrpides N.C."/>
            <person name="Klenk H.P."/>
        </authorList>
    </citation>
    <scope>NUCLEOTIDE SEQUENCE [LARGE SCALE GENOMIC DNA]</scope>
    <source>
        <strain evidence="3">DSM 14365 / CIP 107738 / JCM 11303 / AJ 13395 / SMP-2</strain>
    </source>
</reference>
<evidence type="ECO:0000259" key="1">
    <source>
        <dbReference type="Pfam" id="PF00535"/>
    </source>
</evidence>
<dbReference type="PANTHER" id="PTHR48090">
    <property type="entry name" value="UNDECAPRENYL-PHOSPHATE 4-DEOXY-4-FORMAMIDO-L-ARABINOSE TRANSFERASE-RELATED"/>
    <property type="match status" value="1"/>
</dbReference>
<accession>D0LVJ7</accession>
<dbReference type="eggNOG" id="COG1216">
    <property type="taxonomic scope" value="Bacteria"/>
</dbReference>
<dbReference type="Proteomes" id="UP000001880">
    <property type="component" value="Chromosome"/>
</dbReference>
<organism evidence="2 3">
    <name type="scientific">Haliangium ochraceum (strain DSM 14365 / JCM 11303 / SMP-2)</name>
    <dbReference type="NCBI Taxonomy" id="502025"/>
    <lineage>
        <taxon>Bacteria</taxon>
        <taxon>Pseudomonadati</taxon>
        <taxon>Myxococcota</taxon>
        <taxon>Polyangia</taxon>
        <taxon>Haliangiales</taxon>
        <taxon>Kofleriaceae</taxon>
        <taxon>Haliangium</taxon>
    </lineage>
</organism>
<dbReference type="EMBL" id="CP001804">
    <property type="protein sequence ID" value="ACY17558.1"/>
    <property type="molecule type" value="Genomic_DNA"/>
</dbReference>
<name>D0LVJ7_HALO1</name>
<sequence length="257" mass="27911">MFRQLSVAVVMPAYNEEGAIGRAVASMPALVDHLIVVDDASADATAERAAQAAVGSCEVLRHERNRGVGAAIVTGYRRALELGFDAVVVMAGDGQMDPADLPALVAPVAAGEADYAKGNRFRHPDVWKVMPRARLLGNIALSLVTKLTAGYLHVFDSQCGYTAIHRHALTRIELDRVFARYGYPNDLLARLHSAGMRVVDVAVRPVYGPQWKSGIRPHMVVYPVSFVLARSLVRRLVVETRARLALALVQAREPKLG</sequence>
<gene>
    <name evidence="2" type="ordered locus">Hoch_5070</name>
</gene>
<evidence type="ECO:0000313" key="3">
    <source>
        <dbReference type="Proteomes" id="UP000001880"/>
    </source>
</evidence>
<dbReference type="GO" id="GO:0016740">
    <property type="term" value="F:transferase activity"/>
    <property type="evidence" value="ECO:0007669"/>
    <property type="project" value="UniProtKB-KW"/>
</dbReference>
<dbReference type="STRING" id="502025.Hoch_5070"/>
<feature type="domain" description="Glycosyltransferase 2-like" evidence="1">
    <location>
        <begin position="9"/>
        <end position="169"/>
    </location>
</feature>
<dbReference type="InterPro" id="IPR050256">
    <property type="entry name" value="Glycosyltransferase_2"/>
</dbReference>
<protein>
    <submittedName>
        <fullName evidence="2">Glycosyl transferase family 2</fullName>
    </submittedName>
</protein>
<dbReference type="RefSeq" id="WP_012830150.1">
    <property type="nucleotide sequence ID" value="NC_013440.1"/>
</dbReference>
<keyword evidence="2" id="KW-0808">Transferase</keyword>
<dbReference type="CDD" id="cd04179">
    <property type="entry name" value="DPM_DPG-synthase_like"/>
    <property type="match status" value="1"/>
</dbReference>
<evidence type="ECO:0000313" key="2">
    <source>
        <dbReference type="EMBL" id="ACY17558.1"/>
    </source>
</evidence>
<proteinExistence type="predicted"/>
<keyword evidence="3" id="KW-1185">Reference proteome</keyword>
<dbReference type="KEGG" id="hoh:Hoch_5070"/>
<dbReference type="OrthoDB" id="9810303at2"/>
<dbReference type="AlphaFoldDB" id="D0LVJ7"/>
<dbReference type="SUPFAM" id="SSF53448">
    <property type="entry name" value="Nucleotide-diphospho-sugar transferases"/>
    <property type="match status" value="1"/>
</dbReference>